<name>A0A507CNG5_9FUNG</name>
<comment type="caution">
    <text evidence="3">The sequence shown here is derived from an EMBL/GenBank/DDBJ whole genome shotgun (WGS) entry which is preliminary data.</text>
</comment>
<sequence length="1214" mass="134927">MLNQLIKVVKSASSLSLPERSSDSCPSLPAESVLRNEGFCVDYHLPGSDNCANLDIAAANFLDKWRRASEDQDTRAFYGYLQALGSYLMSVTPTASETADYTVLVLTKFGIRCHFVKEGEWGKDKEGDAALLAGAHVLSVLAEDSVFKNSRSIESVDSRRQTQITSVTPEQSMVQVGDPKLVHQAAEFVKIQKANLPLVVDIIVESKKDEYASFLPFLTEHVSDCLPVEKKNDLFVKMGIGSAVTRTEQSNQVKSKTTTLDPVNRATDIRNLVSTEQSYGHTLDKLIKIRQSLIKRMEGGDGGAYAVNSVLPTLDGVYQVHKDFLCDLMQSHPLPSMLNVLDAFEKHVISQSDRFEVYTMALQLSSTRWDMLNKRDSPLSEEDARFIRSNAPSPAIRFTRYIISLRAMLENTPTGHDEFAAIQSVYTKIKRAADAINEKEREMQSRGIMLQFRDKFRPVTRNPSARDLSKIDELVKGTRQFVEAFNVVEDHAPNHDISLVLFNDAILFATISYKATTEKWDCEYGLFVKLADADILQYDNGRLGLVYRKRGRVTVKPFRVVEETLYHYAYGTIMNCILLQRHQITVTQVKEVAPIMTMKGSMNTAPETVSSKVANSLYLHRIGDELVYFNLMTVTEMTESSTQRSEVAFVVVSDQERLVELASVAAKFHYYALGVVQVSAHTPRRYRLYHTLGVFESGSLPNAAPIPKAAVNEEAFLTSFNQCVTHVGEYLKTIPIERHIWACALNEAQITYASAKMVPGRLLRRPSNTSTRSARPLSIAGSQPDSNVLRRFSTILRNQGRPVSVASVAVSVAQSQQTIASRESLMARATKMWDAGKWKPFSRSKGPPTYEVLDYLLKAIEAHGHLYQSGIYTQATDARAIQIMRGRGRLQSDHEIQYKANKLSKQIRQSADKFLQDPLAPESQWVLAATLSNYISKEQQLGGDKALLFSSGALGILRQHIASMPHGCDEFRLDIGRQALKALFSRGDPTQCGMTRSQRQCSLRFFSHLNHALTMNFKNGVTHEDIFNFFGSAIFGKLVETDRDDCQHMLQYFVDHPSTFGPVTRTQLDAEELNPPGDLSVRHSREPSETSFIDEEALEFARPSVVETLSASSSSSPEYRLAAIALGLPPLMPSSSPSHPSYGGISSTSLPSNDGTSSRHKNAKIPVSTRRSTTSSSITLLPPVHEESGQLNESSKNAPLVVSQASSLTVLSNP</sequence>
<feature type="region of interest" description="Disordered" evidence="1">
    <location>
        <begin position="1072"/>
        <end position="1092"/>
    </location>
</feature>
<dbReference type="Pfam" id="PF00621">
    <property type="entry name" value="RhoGEF"/>
    <property type="match status" value="1"/>
</dbReference>
<feature type="compositionally biased region" description="Low complexity" evidence="1">
    <location>
        <begin position="1135"/>
        <end position="1147"/>
    </location>
</feature>
<feature type="region of interest" description="Disordered" evidence="1">
    <location>
        <begin position="1135"/>
        <end position="1214"/>
    </location>
</feature>
<dbReference type="Gene3D" id="1.20.900.10">
    <property type="entry name" value="Dbl homology (DH) domain"/>
    <property type="match status" value="1"/>
</dbReference>
<proteinExistence type="predicted"/>
<dbReference type="InterPro" id="IPR035899">
    <property type="entry name" value="DBL_dom_sf"/>
</dbReference>
<accession>A0A507CNG5</accession>
<organism evidence="3 4">
    <name type="scientific">Synchytrium endobioticum</name>
    <dbReference type="NCBI Taxonomy" id="286115"/>
    <lineage>
        <taxon>Eukaryota</taxon>
        <taxon>Fungi</taxon>
        <taxon>Fungi incertae sedis</taxon>
        <taxon>Chytridiomycota</taxon>
        <taxon>Chytridiomycota incertae sedis</taxon>
        <taxon>Chytridiomycetes</taxon>
        <taxon>Synchytriales</taxon>
        <taxon>Synchytriaceae</taxon>
        <taxon>Synchytrium</taxon>
    </lineage>
</organism>
<feature type="domain" description="DH" evidence="2">
    <location>
        <begin position="264"/>
        <end position="439"/>
    </location>
</feature>
<evidence type="ECO:0000313" key="4">
    <source>
        <dbReference type="Proteomes" id="UP000320475"/>
    </source>
</evidence>
<dbReference type="SUPFAM" id="SSF48065">
    <property type="entry name" value="DBL homology domain (DH-domain)"/>
    <property type="match status" value="1"/>
</dbReference>
<gene>
    <name evidence="3" type="ORF">SeLEV6574_g06485</name>
</gene>
<dbReference type="SMART" id="SM00325">
    <property type="entry name" value="RhoGEF"/>
    <property type="match status" value="1"/>
</dbReference>
<dbReference type="GO" id="GO:0005737">
    <property type="term" value="C:cytoplasm"/>
    <property type="evidence" value="ECO:0007669"/>
    <property type="project" value="TreeGrafter"/>
</dbReference>
<feature type="compositionally biased region" description="Low complexity" evidence="1">
    <location>
        <begin position="1165"/>
        <end position="1183"/>
    </location>
</feature>
<dbReference type="Proteomes" id="UP000320475">
    <property type="component" value="Unassembled WGS sequence"/>
</dbReference>
<dbReference type="VEuPathDB" id="FungiDB:SeMB42_g02144"/>
<dbReference type="PANTHER" id="PTHR12673">
    <property type="entry name" value="FACIOGENITAL DYSPLASIA PROTEIN"/>
    <property type="match status" value="1"/>
</dbReference>
<dbReference type="PANTHER" id="PTHR12673:SF263">
    <property type="entry name" value="PLECKSTRIN DOMAIN-CONTAINING PROTEIN"/>
    <property type="match status" value="1"/>
</dbReference>
<dbReference type="PROSITE" id="PS50010">
    <property type="entry name" value="DH_2"/>
    <property type="match status" value="1"/>
</dbReference>
<dbReference type="AlphaFoldDB" id="A0A507CNG5"/>
<dbReference type="GO" id="GO:0005085">
    <property type="term" value="F:guanyl-nucleotide exchange factor activity"/>
    <property type="evidence" value="ECO:0007669"/>
    <property type="project" value="InterPro"/>
</dbReference>
<dbReference type="InterPro" id="IPR051092">
    <property type="entry name" value="FYVE_RhoGEF_PH"/>
</dbReference>
<feature type="compositionally biased region" description="Polar residues" evidence="1">
    <location>
        <begin position="1189"/>
        <end position="1214"/>
    </location>
</feature>
<dbReference type="InterPro" id="IPR000219">
    <property type="entry name" value="DH_dom"/>
</dbReference>
<evidence type="ECO:0000313" key="3">
    <source>
        <dbReference type="EMBL" id="TPX40675.1"/>
    </source>
</evidence>
<evidence type="ECO:0000259" key="2">
    <source>
        <dbReference type="PROSITE" id="PS50010"/>
    </source>
</evidence>
<dbReference type="EMBL" id="QEAM01000371">
    <property type="protein sequence ID" value="TPX40675.1"/>
    <property type="molecule type" value="Genomic_DNA"/>
</dbReference>
<protein>
    <recommendedName>
        <fullName evidence="2">DH domain-containing protein</fullName>
    </recommendedName>
</protein>
<reference evidence="3 4" key="1">
    <citation type="journal article" date="2019" name="Sci. Rep.">
        <title>Comparative genomics of chytrid fungi reveal insights into the obligate biotrophic and pathogenic lifestyle of Synchytrium endobioticum.</title>
        <authorList>
            <person name="van de Vossenberg B.T.L.H."/>
            <person name="Warris S."/>
            <person name="Nguyen H.D.T."/>
            <person name="van Gent-Pelzer M.P.E."/>
            <person name="Joly D.L."/>
            <person name="van de Geest H.C."/>
            <person name="Bonants P.J.M."/>
            <person name="Smith D.S."/>
            <person name="Levesque C.A."/>
            <person name="van der Lee T.A.J."/>
        </authorList>
    </citation>
    <scope>NUCLEOTIDE SEQUENCE [LARGE SCALE GENOMIC DNA]</scope>
    <source>
        <strain evidence="3 4">LEV6574</strain>
    </source>
</reference>
<evidence type="ECO:0000256" key="1">
    <source>
        <dbReference type="SAM" id="MobiDB-lite"/>
    </source>
</evidence>